<organism evidence="2 3">
    <name type="scientific">Lignipirellula cremea</name>
    <dbReference type="NCBI Taxonomy" id="2528010"/>
    <lineage>
        <taxon>Bacteria</taxon>
        <taxon>Pseudomonadati</taxon>
        <taxon>Planctomycetota</taxon>
        <taxon>Planctomycetia</taxon>
        <taxon>Pirellulales</taxon>
        <taxon>Pirellulaceae</taxon>
        <taxon>Lignipirellula</taxon>
    </lineage>
</organism>
<dbReference type="Proteomes" id="UP000317648">
    <property type="component" value="Chromosome"/>
</dbReference>
<dbReference type="KEGG" id="lcre:Pla8534_13850"/>
<protein>
    <recommendedName>
        <fullName evidence="4">DUF3592 domain-containing protein</fullName>
    </recommendedName>
</protein>
<name>A0A518DP45_9BACT</name>
<dbReference type="EMBL" id="CP036433">
    <property type="protein sequence ID" value="QDU93605.1"/>
    <property type="molecule type" value="Genomic_DNA"/>
</dbReference>
<feature type="transmembrane region" description="Helical" evidence="1">
    <location>
        <begin position="16"/>
        <end position="35"/>
    </location>
</feature>
<evidence type="ECO:0008006" key="4">
    <source>
        <dbReference type="Google" id="ProtNLM"/>
    </source>
</evidence>
<sequence length="145" mass="15869">MAPFLKPGQAAMLKKSAIGTFVVFLLSVAWLFWAWSIGSRSYSWAAVPAEVTKNDALKSISGKAIGWRTTIQYAYEGQGYQAVLTDYLLGEIEVYVDPKDPTHVTAHRGPTFDMLARPLLLTIGSGLFAIVLGLIAVSPKEEDYD</sequence>
<evidence type="ECO:0000313" key="3">
    <source>
        <dbReference type="Proteomes" id="UP000317648"/>
    </source>
</evidence>
<accession>A0A518DP45</accession>
<evidence type="ECO:0000313" key="2">
    <source>
        <dbReference type="EMBL" id="QDU93605.1"/>
    </source>
</evidence>
<dbReference type="AlphaFoldDB" id="A0A518DP45"/>
<gene>
    <name evidence="2" type="ORF">Pla8534_13850</name>
</gene>
<keyword evidence="1" id="KW-0812">Transmembrane</keyword>
<evidence type="ECO:0000256" key="1">
    <source>
        <dbReference type="SAM" id="Phobius"/>
    </source>
</evidence>
<feature type="transmembrane region" description="Helical" evidence="1">
    <location>
        <begin position="118"/>
        <end position="137"/>
    </location>
</feature>
<keyword evidence="1" id="KW-0472">Membrane</keyword>
<keyword evidence="1" id="KW-1133">Transmembrane helix</keyword>
<keyword evidence="3" id="KW-1185">Reference proteome</keyword>
<reference evidence="2 3" key="1">
    <citation type="submission" date="2019-02" db="EMBL/GenBank/DDBJ databases">
        <title>Deep-cultivation of Planctomycetes and their phenomic and genomic characterization uncovers novel biology.</title>
        <authorList>
            <person name="Wiegand S."/>
            <person name="Jogler M."/>
            <person name="Boedeker C."/>
            <person name="Pinto D."/>
            <person name="Vollmers J."/>
            <person name="Rivas-Marin E."/>
            <person name="Kohn T."/>
            <person name="Peeters S.H."/>
            <person name="Heuer A."/>
            <person name="Rast P."/>
            <person name="Oberbeckmann S."/>
            <person name="Bunk B."/>
            <person name="Jeske O."/>
            <person name="Meyerdierks A."/>
            <person name="Storesund J.E."/>
            <person name="Kallscheuer N."/>
            <person name="Luecker S."/>
            <person name="Lage O.M."/>
            <person name="Pohl T."/>
            <person name="Merkel B.J."/>
            <person name="Hornburger P."/>
            <person name="Mueller R.-W."/>
            <person name="Bruemmer F."/>
            <person name="Labrenz M."/>
            <person name="Spormann A.M."/>
            <person name="Op den Camp H."/>
            <person name="Overmann J."/>
            <person name="Amann R."/>
            <person name="Jetten M.S.M."/>
            <person name="Mascher T."/>
            <person name="Medema M.H."/>
            <person name="Devos D.P."/>
            <person name="Kaster A.-K."/>
            <person name="Ovreas L."/>
            <person name="Rohde M."/>
            <person name="Galperin M.Y."/>
            <person name="Jogler C."/>
        </authorList>
    </citation>
    <scope>NUCLEOTIDE SEQUENCE [LARGE SCALE GENOMIC DNA]</scope>
    <source>
        <strain evidence="2 3">Pla85_3_4</strain>
    </source>
</reference>
<proteinExistence type="predicted"/>